<dbReference type="InterPro" id="IPR013763">
    <property type="entry name" value="Cyclin-like_dom"/>
</dbReference>
<evidence type="ECO:0000313" key="6">
    <source>
        <dbReference type="Proteomes" id="UP000663874"/>
    </source>
</evidence>
<protein>
    <recommendedName>
        <fullName evidence="4">Cyclin-like domain-containing protein</fullName>
    </recommendedName>
</protein>
<dbReference type="SMART" id="SM00385">
    <property type="entry name" value="CYCLIN"/>
    <property type="match status" value="1"/>
</dbReference>
<feature type="region of interest" description="Disordered" evidence="3">
    <location>
        <begin position="1"/>
        <end position="29"/>
    </location>
</feature>
<evidence type="ECO:0000313" key="5">
    <source>
        <dbReference type="EMBL" id="CAF3633135.1"/>
    </source>
</evidence>
<dbReference type="Proteomes" id="UP000663874">
    <property type="component" value="Unassembled WGS sequence"/>
</dbReference>
<reference evidence="5" key="1">
    <citation type="submission" date="2021-02" db="EMBL/GenBank/DDBJ databases">
        <authorList>
            <person name="Nowell W R."/>
        </authorList>
    </citation>
    <scope>NUCLEOTIDE SEQUENCE</scope>
</reference>
<accession>A0A818PZA9</accession>
<dbReference type="InterPro" id="IPR036915">
    <property type="entry name" value="Cyclin-like_sf"/>
</dbReference>
<dbReference type="Pfam" id="PF21797">
    <property type="entry name" value="CycT2-like_C"/>
    <property type="match status" value="1"/>
</dbReference>
<dbReference type="Pfam" id="PF00134">
    <property type="entry name" value="Cyclin_N"/>
    <property type="match status" value="1"/>
</dbReference>
<evidence type="ECO:0000256" key="3">
    <source>
        <dbReference type="SAM" id="MobiDB-lite"/>
    </source>
</evidence>
<evidence type="ECO:0000256" key="2">
    <source>
        <dbReference type="RuleBase" id="RU000383"/>
    </source>
</evidence>
<feature type="compositionally biased region" description="Polar residues" evidence="3">
    <location>
        <begin position="435"/>
        <end position="451"/>
    </location>
</feature>
<dbReference type="InterPro" id="IPR043198">
    <property type="entry name" value="Cyclin/Ssn8"/>
</dbReference>
<keyword evidence="1 2" id="KW-0195">Cyclin</keyword>
<comment type="caution">
    <text evidence="5">The sequence shown here is derived from an EMBL/GenBank/DDBJ whole genome shotgun (WGS) entry which is preliminary data.</text>
</comment>
<dbReference type="SUPFAM" id="SSF47954">
    <property type="entry name" value="Cyclin-like"/>
    <property type="match status" value="2"/>
</dbReference>
<dbReference type="GO" id="GO:0006357">
    <property type="term" value="P:regulation of transcription by RNA polymerase II"/>
    <property type="evidence" value="ECO:0007669"/>
    <property type="project" value="InterPro"/>
</dbReference>
<dbReference type="AlphaFoldDB" id="A0A818PZA9"/>
<dbReference type="Gene3D" id="1.10.472.10">
    <property type="entry name" value="Cyclin-like"/>
    <property type="match status" value="2"/>
</dbReference>
<feature type="region of interest" description="Disordered" evidence="3">
    <location>
        <begin position="366"/>
        <end position="389"/>
    </location>
</feature>
<evidence type="ECO:0000259" key="4">
    <source>
        <dbReference type="SMART" id="SM00385"/>
    </source>
</evidence>
<proteinExistence type="inferred from homology"/>
<sequence>MSSLSLSKLPPKSSFYSHSSSSSSSSSSPVFKSKFIWRFPPPKFDNLPSCISKQSSTIAIQPLNIDDELIKRQELAILIYDLGLHLNVSFTCIYTGVVYMHRFFMLHPFQQCLKESVAAACLFLACKVNEMPRPLNEFTRHLCQLINQVHNNSEDFLSTSSSITTVGNITPEVLSNYNQQIIDYENMLLSTLGFCLNVEQPYMIITRTSQTLSIPKEIAQKACEIATKSIFFTHFTMKYTTNLIACFALYLAIKSSQIIIPDNQDGSQWFHLLNEEFTEKLLQELADEYQLICMEKSSKKSQERFEQIRQQTVKTIFLSTYTKKNFIFHRKSIVNNSNQDQANCEQSNSTTSLHDNEQHHYPIATTSGSVRSTTSSSSSIQQQQQSNFTEYGSISTSIETHHHTPSQSSLINFSHSDYSPLTGAIVHSPTTVFQSSFSPRHNQNNFSGKNYTNNSSMTMSSAKPIPTLMTSVTSNSYHNSAISSHHSRFAASTFKYPSSSPTQHIFRPPPPPLHAQHFHRQYSSNYVNTSYYPQQQTPLFYHPQQDPSNIINKRYGEPPAPPTKRFRYNINTYQHY</sequence>
<evidence type="ECO:0000256" key="1">
    <source>
        <dbReference type="ARBA" id="ARBA00023127"/>
    </source>
</evidence>
<dbReference type="GO" id="GO:0016538">
    <property type="term" value="F:cyclin-dependent protein serine/threonine kinase regulator activity"/>
    <property type="evidence" value="ECO:0007669"/>
    <property type="project" value="InterPro"/>
</dbReference>
<comment type="similarity">
    <text evidence="2">Belongs to the cyclin family.</text>
</comment>
<feature type="domain" description="Cyclin-like" evidence="4">
    <location>
        <begin position="77"/>
        <end position="190"/>
    </location>
</feature>
<dbReference type="EMBL" id="CAJOBE010000389">
    <property type="protein sequence ID" value="CAF3633135.1"/>
    <property type="molecule type" value="Genomic_DNA"/>
</dbReference>
<name>A0A818PZA9_9BILA</name>
<dbReference type="PANTHER" id="PTHR10026">
    <property type="entry name" value="CYCLIN"/>
    <property type="match status" value="1"/>
</dbReference>
<gene>
    <name evidence="5" type="ORF">FNK824_LOCUS5029</name>
</gene>
<organism evidence="5 6">
    <name type="scientific">Rotaria sordida</name>
    <dbReference type="NCBI Taxonomy" id="392033"/>
    <lineage>
        <taxon>Eukaryota</taxon>
        <taxon>Metazoa</taxon>
        <taxon>Spiralia</taxon>
        <taxon>Gnathifera</taxon>
        <taxon>Rotifera</taxon>
        <taxon>Eurotatoria</taxon>
        <taxon>Bdelloidea</taxon>
        <taxon>Philodinida</taxon>
        <taxon>Philodinidae</taxon>
        <taxon>Rotaria</taxon>
    </lineage>
</organism>
<feature type="region of interest" description="Disordered" evidence="3">
    <location>
        <begin position="435"/>
        <end position="459"/>
    </location>
</feature>
<dbReference type="InterPro" id="IPR006671">
    <property type="entry name" value="Cyclin_N"/>
</dbReference>